<evidence type="ECO:0000256" key="5">
    <source>
        <dbReference type="SAM" id="SignalP"/>
    </source>
</evidence>
<dbReference type="RefSeq" id="WP_098484951.1">
    <property type="nucleotide sequence ID" value="NZ_PDJI01000004.1"/>
</dbReference>
<evidence type="ECO:0000256" key="1">
    <source>
        <dbReference type="ARBA" id="ARBA00008520"/>
    </source>
</evidence>
<comment type="similarity">
    <text evidence="1">Belongs to the bacterial solute-binding protein 1 family.</text>
</comment>
<sequence>MDVNRNRSRRGTFAAVAAALALTLAACSSGGGQSSPTGSASAGGGGEPQKITFLTHWGPEQVSQLEDAAKKFSQEEPGITVTVQAVPFANLLSTLRTQGGSPNGPTMASIYDAWLPELVRDGVAAPAPKDVADDVQGAWAQNVVSASSAEDQVYGFPNEIDLYALNYNTRLLKEAGLDGPPTTFEELRSYAQKLTDEAAGRHGFGVITNWASGAVHPFLSLAASNGGHLLDDQGKAALTDDRVVAVAELYKQMLDDGSIDPEASAANANTTGPYLDNFAGGRTAMIIMANWWQGSLKETMGDAYADVATAPIPVGPDGDRSSSISYSWLTMVNGNADEKAQEASWKFLSWLNGPDSGENGSSAMGDILVGMGILPSRTSDIDAHKDALSDPFLKTYVDGLPDATPFPTVVGGDAASQAVQKHVESLIFGREDPQQAMEAAASEVDAALGK</sequence>
<evidence type="ECO:0000256" key="3">
    <source>
        <dbReference type="ARBA" id="ARBA00022729"/>
    </source>
</evidence>
<dbReference type="Pfam" id="PF01547">
    <property type="entry name" value="SBP_bac_1"/>
    <property type="match status" value="1"/>
</dbReference>
<organism evidence="6 7">
    <name type="scientific">Georgenia soli</name>
    <dbReference type="NCBI Taxonomy" id="638953"/>
    <lineage>
        <taxon>Bacteria</taxon>
        <taxon>Bacillati</taxon>
        <taxon>Actinomycetota</taxon>
        <taxon>Actinomycetes</taxon>
        <taxon>Micrococcales</taxon>
        <taxon>Bogoriellaceae</taxon>
        <taxon>Georgenia</taxon>
    </lineage>
</organism>
<dbReference type="PANTHER" id="PTHR30061:SF50">
    <property type="entry name" value="MALTOSE_MALTODEXTRIN-BINDING PERIPLASMIC PROTEIN"/>
    <property type="match status" value="1"/>
</dbReference>
<dbReference type="SUPFAM" id="SSF53850">
    <property type="entry name" value="Periplasmic binding protein-like II"/>
    <property type="match status" value="1"/>
</dbReference>
<dbReference type="Gene3D" id="3.40.190.10">
    <property type="entry name" value="Periplasmic binding protein-like II"/>
    <property type="match status" value="1"/>
</dbReference>
<evidence type="ECO:0000313" key="6">
    <source>
        <dbReference type="EMBL" id="PFG41142.1"/>
    </source>
</evidence>
<dbReference type="PANTHER" id="PTHR30061">
    <property type="entry name" value="MALTOSE-BINDING PERIPLASMIC PROTEIN"/>
    <property type="match status" value="1"/>
</dbReference>
<dbReference type="GO" id="GO:0015768">
    <property type="term" value="P:maltose transport"/>
    <property type="evidence" value="ECO:0007669"/>
    <property type="project" value="TreeGrafter"/>
</dbReference>
<dbReference type="PROSITE" id="PS51257">
    <property type="entry name" value="PROKAR_LIPOPROTEIN"/>
    <property type="match status" value="1"/>
</dbReference>
<feature type="chain" id="PRO_5039669529" evidence="5">
    <location>
        <begin position="29"/>
        <end position="450"/>
    </location>
</feature>
<dbReference type="InterPro" id="IPR006059">
    <property type="entry name" value="SBP"/>
</dbReference>
<feature type="compositionally biased region" description="Low complexity" evidence="4">
    <location>
        <begin position="31"/>
        <end position="40"/>
    </location>
</feature>
<dbReference type="OrthoDB" id="2510110at2"/>
<evidence type="ECO:0000313" key="7">
    <source>
        <dbReference type="Proteomes" id="UP000222106"/>
    </source>
</evidence>
<accession>A0A2A9ES96</accession>
<proteinExistence type="inferred from homology"/>
<keyword evidence="2" id="KW-0813">Transport</keyword>
<dbReference type="AlphaFoldDB" id="A0A2A9ES96"/>
<gene>
    <name evidence="6" type="ORF">ATJ97_3690</name>
</gene>
<keyword evidence="3 5" id="KW-0732">Signal</keyword>
<keyword evidence="7" id="KW-1185">Reference proteome</keyword>
<feature type="region of interest" description="Disordered" evidence="4">
    <location>
        <begin position="31"/>
        <end position="50"/>
    </location>
</feature>
<name>A0A2A9ES96_9MICO</name>
<comment type="caution">
    <text evidence="6">The sequence shown here is derived from an EMBL/GenBank/DDBJ whole genome shotgun (WGS) entry which is preliminary data.</text>
</comment>
<dbReference type="GO" id="GO:1901982">
    <property type="term" value="F:maltose binding"/>
    <property type="evidence" value="ECO:0007669"/>
    <property type="project" value="TreeGrafter"/>
</dbReference>
<dbReference type="EMBL" id="PDJI01000004">
    <property type="protein sequence ID" value="PFG41142.1"/>
    <property type="molecule type" value="Genomic_DNA"/>
</dbReference>
<evidence type="ECO:0000256" key="2">
    <source>
        <dbReference type="ARBA" id="ARBA00022448"/>
    </source>
</evidence>
<dbReference type="GO" id="GO:0042956">
    <property type="term" value="P:maltodextrin transmembrane transport"/>
    <property type="evidence" value="ECO:0007669"/>
    <property type="project" value="TreeGrafter"/>
</dbReference>
<feature type="signal peptide" evidence="5">
    <location>
        <begin position="1"/>
        <end position="28"/>
    </location>
</feature>
<reference evidence="6 7" key="1">
    <citation type="submission" date="2017-10" db="EMBL/GenBank/DDBJ databases">
        <title>Sequencing the genomes of 1000 actinobacteria strains.</title>
        <authorList>
            <person name="Klenk H.-P."/>
        </authorList>
    </citation>
    <scope>NUCLEOTIDE SEQUENCE [LARGE SCALE GENOMIC DNA]</scope>
    <source>
        <strain evidence="6 7">DSM 21838</strain>
    </source>
</reference>
<dbReference type="GO" id="GO:0055052">
    <property type="term" value="C:ATP-binding cassette (ABC) transporter complex, substrate-binding subunit-containing"/>
    <property type="evidence" value="ECO:0007669"/>
    <property type="project" value="TreeGrafter"/>
</dbReference>
<dbReference type="Proteomes" id="UP000222106">
    <property type="component" value="Unassembled WGS sequence"/>
</dbReference>
<protein>
    <submittedName>
        <fullName evidence="6">Carbohydrate ABC transporter substrate-binding protein (CUT1 family)</fullName>
    </submittedName>
</protein>
<evidence type="ECO:0000256" key="4">
    <source>
        <dbReference type="SAM" id="MobiDB-lite"/>
    </source>
</evidence>